<dbReference type="Pfam" id="PF22528">
    <property type="entry name" value="PRMT_C"/>
    <property type="match status" value="1"/>
</dbReference>
<evidence type="ECO:0000256" key="1">
    <source>
        <dbReference type="ARBA" id="ARBA00022603"/>
    </source>
</evidence>
<gene>
    <name evidence="6" type="ORF">POVCU1_044160</name>
    <name evidence="5" type="ORF">POVCU2_0047660</name>
</gene>
<dbReference type="Proteomes" id="UP000078560">
    <property type="component" value="Unassembled WGS sequence"/>
</dbReference>
<evidence type="ECO:0000259" key="4">
    <source>
        <dbReference type="Pfam" id="PF22528"/>
    </source>
</evidence>
<dbReference type="VEuPathDB" id="PlasmoDB:PocGH01_14036100"/>
<name>A0A1A8WYY5_PLAOA</name>
<dbReference type="GO" id="GO:0042054">
    <property type="term" value="F:histone methyltransferase activity"/>
    <property type="evidence" value="ECO:0007669"/>
    <property type="project" value="TreeGrafter"/>
</dbReference>
<proteinExistence type="predicted"/>
<evidence type="ECO:0000313" key="5">
    <source>
        <dbReference type="EMBL" id="SBS88306.1"/>
    </source>
</evidence>
<keyword evidence="1 6" id="KW-0489">Methyltransferase</keyword>
<dbReference type="Gene3D" id="3.40.50.150">
    <property type="entry name" value="Vaccinia Virus protein VP39"/>
    <property type="match status" value="1"/>
</dbReference>
<sequence>MEDVNEHVTELLGKIEELVNNSNDESKSKEKEKYVDDVYAYSLCDNYKSRKTKNVIIHMLCKNINIMYYKEEYKNIIFINFLRLCQLNNLNVKLYHDMFLKYNIYTAIVNYNKYVNFFLKPIINNDKLLWDVNSNYFDMYNLEFDLLYHMNDVIDYRTNDINAITELVFEEDLKLKLKDLVENSSNCTSSLYSEDDFSFSSDEEKFECVNSLNDSHHGDVIREHGDEKKADVITPVQLIDSNLNYDMKDVENSKNANILSDTCGTVCNVPSVIDHGKCVAPNGINIGGNKKIIDKFKRDTFSSMNNINMNNLIDLIVYHQGKDENSSDANVRHSEDMDQVIIDKFVKMSENEQQQVCNLEKKVSSMEKVIKHLMGEIAKRDMGKRQKGRELLQKGNVNTRDDSKCGKKIPASGLSAMGRNVIPFTCDKVEQSDMQNEEKENLSEVDKKYFDSYNYTSIHRTMILDKCRTNCYYEFVNKNKELFRDKIILDIGCGSSIISLFCADYAKIVVGIDSAEKIVNKAKKIVEKNGINNIYIFKGKLENNNLYIDDKGIIYYLNKKEDIEKYKKINNISQLNILKFDIIISEWMGYFLFYECMINTILYARDFYLKDNGYIFPNKVNLYIAGYNDSKYIDENIFIWDKPMYNKDLSELKPDCKKFMENAKVMSLHKDKISTDIVNYATIDMYTYNKKDGVYVCSDFEILVGEKRVTSLCFYFDCLFEAHAKLEPYAESHCETSQQNTCSSRKSTILTTSILSEETHWKQVLLHLHNSNYNIANIFSNGGEGDNYLRGTIYISPTGKHSRNVNVLLQIKKNKHINIGEDWTCYYSVD</sequence>
<accession>A0A1A8WYY5</accession>
<dbReference type="PANTHER" id="PTHR11006">
    <property type="entry name" value="PROTEIN ARGININE N-METHYLTRANSFERASE"/>
    <property type="match status" value="1"/>
</dbReference>
<evidence type="ECO:0000313" key="8">
    <source>
        <dbReference type="Proteomes" id="UP000078560"/>
    </source>
</evidence>
<evidence type="ECO:0000256" key="2">
    <source>
        <dbReference type="ARBA" id="ARBA00022679"/>
    </source>
</evidence>
<keyword evidence="3" id="KW-0949">S-adenosyl-L-methionine</keyword>
<dbReference type="SUPFAM" id="SSF53335">
    <property type="entry name" value="S-adenosyl-L-methionine-dependent methyltransferases"/>
    <property type="match status" value="1"/>
</dbReference>
<dbReference type="Gene3D" id="2.70.160.11">
    <property type="entry name" value="Hnrnp arginine n-methyltransferase1"/>
    <property type="match status" value="1"/>
</dbReference>
<evidence type="ECO:0000313" key="7">
    <source>
        <dbReference type="Proteomes" id="UP000078546"/>
    </source>
</evidence>
<evidence type="ECO:0000256" key="3">
    <source>
        <dbReference type="ARBA" id="ARBA00022691"/>
    </source>
</evidence>
<dbReference type="AlphaFoldDB" id="A0A1A8WYY5"/>
<keyword evidence="2 6" id="KW-0808">Transferase</keyword>
<dbReference type="InterPro" id="IPR055135">
    <property type="entry name" value="PRMT_dom"/>
</dbReference>
<dbReference type="GO" id="GO:0005634">
    <property type="term" value="C:nucleus"/>
    <property type="evidence" value="ECO:0007669"/>
    <property type="project" value="TreeGrafter"/>
</dbReference>
<dbReference type="FunFam" id="3.40.50.150:FF:000278">
    <property type="entry name" value="Coactivator-associated arginine methyltransferase 1"/>
    <property type="match status" value="1"/>
</dbReference>
<dbReference type="EMBL" id="FLQU01000624">
    <property type="protein sequence ID" value="SBS88306.1"/>
    <property type="molecule type" value="Genomic_DNA"/>
</dbReference>
<dbReference type="InterPro" id="IPR029063">
    <property type="entry name" value="SAM-dependent_MTases_sf"/>
</dbReference>
<reference evidence="6" key="1">
    <citation type="submission" date="2016-05" db="EMBL/GenBank/DDBJ databases">
        <authorList>
            <person name="Lavstsen T."/>
            <person name="Jespersen J.S."/>
        </authorList>
    </citation>
    <scope>NUCLEOTIDE SEQUENCE [LARGE SCALE GENOMIC DNA]</scope>
</reference>
<dbReference type="CDD" id="cd02440">
    <property type="entry name" value="AdoMet_MTases"/>
    <property type="match status" value="1"/>
</dbReference>
<dbReference type="PANTHER" id="PTHR11006:SF53">
    <property type="entry name" value="PROTEIN ARGININE N-METHYLTRANSFERASE 3"/>
    <property type="match status" value="1"/>
</dbReference>
<dbReference type="InterPro" id="IPR025799">
    <property type="entry name" value="Arg_MeTrfase"/>
</dbReference>
<dbReference type="GO" id="GO:0016274">
    <property type="term" value="F:protein-arginine N-methyltransferase activity"/>
    <property type="evidence" value="ECO:0007669"/>
    <property type="project" value="InterPro"/>
</dbReference>
<dbReference type="Proteomes" id="UP000078546">
    <property type="component" value="Unassembled WGS sequence"/>
</dbReference>
<dbReference type="EMBL" id="FLQV01000804">
    <property type="protein sequence ID" value="SBS98184.1"/>
    <property type="molecule type" value="Genomic_DNA"/>
</dbReference>
<organism evidence="6 7">
    <name type="scientific">Plasmodium ovale curtisi</name>
    <dbReference type="NCBI Taxonomy" id="864141"/>
    <lineage>
        <taxon>Eukaryota</taxon>
        <taxon>Sar</taxon>
        <taxon>Alveolata</taxon>
        <taxon>Apicomplexa</taxon>
        <taxon>Aconoidasida</taxon>
        <taxon>Haemosporida</taxon>
        <taxon>Plasmodiidae</taxon>
        <taxon>Plasmodium</taxon>
        <taxon>Plasmodium (Plasmodium)</taxon>
    </lineage>
</organism>
<dbReference type="GO" id="GO:0032259">
    <property type="term" value="P:methylation"/>
    <property type="evidence" value="ECO:0007669"/>
    <property type="project" value="UniProtKB-KW"/>
</dbReference>
<reference evidence="7 8" key="2">
    <citation type="submission" date="2016-05" db="EMBL/GenBank/DDBJ databases">
        <authorList>
            <person name="Naeem Raeece"/>
        </authorList>
    </citation>
    <scope>NUCLEOTIDE SEQUENCE [LARGE SCALE GENOMIC DNA]</scope>
</reference>
<protein>
    <submittedName>
        <fullName evidence="6">Histone-arginine methyltransferase CARM1, putative</fullName>
    </submittedName>
</protein>
<evidence type="ECO:0000313" key="6">
    <source>
        <dbReference type="EMBL" id="SBS98184.1"/>
    </source>
</evidence>
<feature type="domain" description="Protein arginine N-methyltransferase" evidence="4">
    <location>
        <begin position="620"/>
        <end position="811"/>
    </location>
</feature>